<accession>A0A7C0U5U0</accession>
<evidence type="ECO:0000256" key="1">
    <source>
        <dbReference type="SAM" id="Phobius"/>
    </source>
</evidence>
<name>A0A7C0U5U0_9BACT</name>
<keyword evidence="1" id="KW-0812">Transmembrane</keyword>
<keyword evidence="1" id="KW-0472">Membrane</keyword>
<dbReference type="Proteomes" id="UP000885690">
    <property type="component" value="Unassembled WGS sequence"/>
</dbReference>
<gene>
    <name evidence="2" type="ORF">ENF32_01695</name>
</gene>
<dbReference type="AlphaFoldDB" id="A0A7C0U5U0"/>
<sequence length="61" mass="7176">MRRLLHRINLRTDVPRRVVVEDESKKKPRLLILVAGLFILLLISTFYKIHRKSGIPEIGKK</sequence>
<feature type="transmembrane region" description="Helical" evidence="1">
    <location>
        <begin position="30"/>
        <end position="47"/>
    </location>
</feature>
<organism evidence="2">
    <name type="scientific">Thermosulfidibacter takaii</name>
    <dbReference type="NCBI Taxonomy" id="412593"/>
    <lineage>
        <taxon>Bacteria</taxon>
        <taxon>Pseudomonadati</taxon>
        <taxon>Thermosulfidibacterota</taxon>
        <taxon>Thermosulfidibacteria</taxon>
        <taxon>Thermosulfidibacterales</taxon>
        <taxon>Thermosulfidibacteraceae</taxon>
    </lineage>
</organism>
<comment type="caution">
    <text evidence="2">The sequence shown here is derived from an EMBL/GenBank/DDBJ whole genome shotgun (WGS) entry which is preliminary data.</text>
</comment>
<proteinExistence type="predicted"/>
<protein>
    <submittedName>
        <fullName evidence="2">Uncharacterized protein</fullName>
    </submittedName>
</protein>
<dbReference type="EMBL" id="DQWS01000065">
    <property type="protein sequence ID" value="HDD52767.1"/>
    <property type="molecule type" value="Genomic_DNA"/>
</dbReference>
<reference evidence="2" key="1">
    <citation type="journal article" date="2020" name="mSystems">
        <title>Genome- and Community-Level Interaction Insights into Carbon Utilization and Element Cycling Functions of Hydrothermarchaeota in Hydrothermal Sediment.</title>
        <authorList>
            <person name="Zhou Z."/>
            <person name="Liu Y."/>
            <person name="Xu W."/>
            <person name="Pan J."/>
            <person name="Luo Z.H."/>
            <person name="Li M."/>
        </authorList>
    </citation>
    <scope>NUCLEOTIDE SEQUENCE [LARGE SCALE GENOMIC DNA]</scope>
    <source>
        <strain evidence="2">HyVt-115</strain>
    </source>
</reference>
<evidence type="ECO:0000313" key="2">
    <source>
        <dbReference type="EMBL" id="HDD52767.1"/>
    </source>
</evidence>
<keyword evidence="1" id="KW-1133">Transmembrane helix</keyword>